<name>A0A382CIT2_9ZZZZ</name>
<sequence>MESEVRSVSVDHPSLTEPLLRFPRMTIFLAVLWLKLRKRHVYDPHLPLWSRFRGSKIACAD</sequence>
<gene>
    <name evidence="1" type="ORF">METZ01_LOCUS178385</name>
</gene>
<evidence type="ECO:0000313" key="1">
    <source>
        <dbReference type="EMBL" id="SVB25531.1"/>
    </source>
</evidence>
<proteinExistence type="predicted"/>
<reference evidence="1" key="1">
    <citation type="submission" date="2018-05" db="EMBL/GenBank/DDBJ databases">
        <authorList>
            <person name="Lanie J.A."/>
            <person name="Ng W.-L."/>
            <person name="Kazmierczak K.M."/>
            <person name="Andrzejewski T.M."/>
            <person name="Davidsen T.M."/>
            <person name="Wayne K.J."/>
            <person name="Tettelin H."/>
            <person name="Glass J.I."/>
            <person name="Rusch D."/>
            <person name="Podicherti R."/>
            <person name="Tsui H.-C.T."/>
            <person name="Winkler M.E."/>
        </authorList>
    </citation>
    <scope>NUCLEOTIDE SEQUENCE</scope>
</reference>
<organism evidence="1">
    <name type="scientific">marine metagenome</name>
    <dbReference type="NCBI Taxonomy" id="408172"/>
    <lineage>
        <taxon>unclassified sequences</taxon>
        <taxon>metagenomes</taxon>
        <taxon>ecological metagenomes</taxon>
    </lineage>
</organism>
<dbReference type="EMBL" id="UINC01034536">
    <property type="protein sequence ID" value="SVB25531.1"/>
    <property type="molecule type" value="Genomic_DNA"/>
</dbReference>
<dbReference type="AlphaFoldDB" id="A0A382CIT2"/>
<protein>
    <submittedName>
        <fullName evidence="1">Uncharacterized protein</fullName>
    </submittedName>
</protein>
<accession>A0A382CIT2</accession>